<keyword evidence="2" id="KW-0326">Glycosidase</keyword>
<gene>
    <name evidence="4" type="primary">treF</name>
    <name evidence="4" type="ORF">FBF37_02265</name>
</gene>
<evidence type="ECO:0000256" key="3">
    <source>
        <dbReference type="SAM" id="MobiDB-lite"/>
    </source>
</evidence>
<keyword evidence="1" id="KW-0378">Hydrolase</keyword>
<keyword evidence="5" id="KW-1185">Reference proteome</keyword>
<dbReference type="GO" id="GO:0005993">
    <property type="term" value="P:trehalose catabolic process"/>
    <property type="evidence" value="ECO:0007669"/>
    <property type="project" value="TreeGrafter"/>
</dbReference>
<dbReference type="RefSeq" id="WP_138079086.1">
    <property type="nucleotide sequence ID" value="NZ_CP040004.1"/>
</dbReference>
<evidence type="ECO:0000313" key="4">
    <source>
        <dbReference type="EMBL" id="QCT42284.1"/>
    </source>
</evidence>
<evidence type="ECO:0000313" key="5">
    <source>
        <dbReference type="Proteomes" id="UP000310639"/>
    </source>
</evidence>
<dbReference type="NCBIfam" id="NF009773">
    <property type="entry name" value="PRK13270.1"/>
    <property type="match status" value="1"/>
</dbReference>
<sequence>MIKKNVDQFKRSLVRTSQRITPINRKDPDELFGHLFHEVQAQQIYQDGKTFVDVVPKKRWRRIQREYLEASKKPDFNLQEFVNQHFHDFNPSHAGHVPQPAESARQHVTQLWPQLRRQAHKASGSLIPLPYDYIVPGGRFSEQFYWDTYFIMLGLAVDNQWGLINGMMKNYSYMIQRFGYIPTANRTYFLSRSQPPFFSAMVKLLATRPRKVGGSSLVLLEYFPLLLTEYKFWMKGHKQLDSADQIATGRVVKMPNGTVLNRYFDNKNTPRPESRREDIETAQKSPNANKAKIYLDLRAGAESGWDFSSRWFGEACCIETIQTTDIVPVDLNCLLYDLEMTIAQCYGILKQKALRKKFIQAAEKRAEAIRTYCWNEATGFFYDYNFRTGRQMPHATLAGVFPLYNGVATKKQAEHVAEMLQREFLRDGGLRMTLVDNGQQWDAPNGWAPLQWVAVCGLKRYGLDELAEEIRTRWLASTERVFADKGKMIEKYDVDSESRIGGGGEYPLQDGFGWTNGVYAALYDRFDERCPK</sequence>
<feature type="compositionally biased region" description="Basic and acidic residues" evidence="3">
    <location>
        <begin position="265"/>
        <end position="281"/>
    </location>
</feature>
<dbReference type="Gene3D" id="1.50.10.10">
    <property type="match status" value="1"/>
</dbReference>
<dbReference type="KEGG" id="nft:FBF37_02265"/>
<dbReference type="PRINTS" id="PR00744">
    <property type="entry name" value="GLHYDRLASE37"/>
</dbReference>
<dbReference type="PROSITE" id="PS00928">
    <property type="entry name" value="TREHALASE_2"/>
    <property type="match status" value="1"/>
</dbReference>
<dbReference type="InterPro" id="IPR001661">
    <property type="entry name" value="Glyco_hydro_37"/>
</dbReference>
<dbReference type="Pfam" id="PF01204">
    <property type="entry name" value="Trehalase"/>
    <property type="match status" value="1"/>
</dbReference>
<dbReference type="EMBL" id="CP040004">
    <property type="protein sequence ID" value="QCT42284.1"/>
    <property type="molecule type" value="Genomic_DNA"/>
</dbReference>
<dbReference type="InterPro" id="IPR008928">
    <property type="entry name" value="6-hairpin_glycosidase_sf"/>
</dbReference>
<dbReference type="PANTHER" id="PTHR23403:SF1">
    <property type="entry name" value="TREHALASE"/>
    <property type="match status" value="1"/>
</dbReference>
<dbReference type="InterPro" id="IPR018232">
    <property type="entry name" value="Glyco_hydro_37_CS"/>
</dbReference>
<evidence type="ECO:0000256" key="1">
    <source>
        <dbReference type="ARBA" id="ARBA00022801"/>
    </source>
</evidence>
<dbReference type="GO" id="GO:0004555">
    <property type="term" value="F:alpha,alpha-trehalase activity"/>
    <property type="evidence" value="ECO:0007669"/>
    <property type="project" value="InterPro"/>
</dbReference>
<evidence type="ECO:0000256" key="2">
    <source>
        <dbReference type="ARBA" id="ARBA00023295"/>
    </source>
</evidence>
<dbReference type="OrthoDB" id="106887at2"/>
<organism evidence="4 5">
    <name type="scientific">Candidatus Nanosynbacter featherlites</name>
    <dbReference type="NCBI Taxonomy" id="2572088"/>
    <lineage>
        <taxon>Bacteria</taxon>
        <taxon>Candidatus Saccharimonadota</taxon>
        <taxon>Candidatus Saccharimonadia</taxon>
        <taxon>Candidatus Nanosynbacterales</taxon>
        <taxon>Candidatus Nanosynbacteraceae</taxon>
        <taxon>Candidatus Nanosynbacter</taxon>
    </lineage>
</organism>
<dbReference type="InterPro" id="IPR012341">
    <property type="entry name" value="6hp_glycosidase-like_sf"/>
</dbReference>
<proteinExistence type="predicted"/>
<accession>A0A4P9A389</accession>
<dbReference type="PANTHER" id="PTHR23403">
    <property type="entry name" value="TREHALASE"/>
    <property type="match status" value="1"/>
</dbReference>
<name>A0A4P9A389_9BACT</name>
<protein>
    <submittedName>
        <fullName evidence="4">Alpha,alpha-trehalase TreF</fullName>
    </submittedName>
</protein>
<dbReference type="AlphaFoldDB" id="A0A4P9A389"/>
<feature type="region of interest" description="Disordered" evidence="3">
    <location>
        <begin position="265"/>
        <end position="284"/>
    </location>
</feature>
<reference evidence="4 5" key="1">
    <citation type="submission" date="2019-04" db="EMBL/GenBank/DDBJ databases">
        <title>Saccharibacteria TM7 genomes.</title>
        <authorList>
            <person name="Bor B."/>
            <person name="He X."/>
            <person name="Chen T."/>
            <person name="Dewhirst F.E."/>
        </authorList>
    </citation>
    <scope>NUCLEOTIDE SEQUENCE [LARGE SCALE GENOMIC DNA]</scope>
    <source>
        <strain evidence="4 5">BB001</strain>
    </source>
</reference>
<dbReference type="Proteomes" id="UP000310639">
    <property type="component" value="Chromosome"/>
</dbReference>
<dbReference type="SUPFAM" id="SSF48208">
    <property type="entry name" value="Six-hairpin glycosidases"/>
    <property type="match status" value="1"/>
</dbReference>